<evidence type="ECO:0000256" key="2">
    <source>
        <dbReference type="ARBA" id="ARBA00022556"/>
    </source>
</evidence>
<comment type="similarity">
    <text evidence="7">Belongs to the transferase hexapeptide repeat family. LpxD subfamily.</text>
</comment>
<keyword evidence="11" id="KW-1185">Reference proteome</keyword>
<feature type="active site" description="Proton acceptor" evidence="7">
    <location>
        <position position="255"/>
    </location>
</feature>
<dbReference type="RefSeq" id="WP_367958587.1">
    <property type="nucleotide sequence ID" value="NZ_JBAKFK010000002.1"/>
</dbReference>
<evidence type="ECO:0000256" key="7">
    <source>
        <dbReference type="HAMAP-Rule" id="MF_00523"/>
    </source>
</evidence>
<comment type="caution">
    <text evidence="10">The sequence shown here is derived from an EMBL/GenBank/DDBJ whole genome shotgun (WGS) entry which is preliminary data.</text>
</comment>
<dbReference type="Proteomes" id="UP001556709">
    <property type="component" value="Unassembled WGS sequence"/>
</dbReference>
<evidence type="ECO:0000256" key="1">
    <source>
        <dbReference type="ARBA" id="ARBA00022516"/>
    </source>
</evidence>
<evidence type="ECO:0000259" key="9">
    <source>
        <dbReference type="Pfam" id="PF25087"/>
    </source>
</evidence>
<dbReference type="Gene3D" id="2.160.10.10">
    <property type="entry name" value="Hexapeptide repeat proteins"/>
    <property type="match status" value="1"/>
</dbReference>
<dbReference type="EMBL" id="JBAKFM010000002">
    <property type="protein sequence ID" value="MEX0469179.1"/>
    <property type="molecule type" value="Genomic_DNA"/>
</dbReference>
<evidence type="ECO:0000256" key="5">
    <source>
        <dbReference type="ARBA" id="ARBA00023098"/>
    </source>
</evidence>
<evidence type="ECO:0000256" key="6">
    <source>
        <dbReference type="ARBA" id="ARBA00023315"/>
    </source>
</evidence>
<dbReference type="CDD" id="cd03352">
    <property type="entry name" value="LbH_LpxD"/>
    <property type="match status" value="1"/>
</dbReference>
<evidence type="ECO:0000313" key="10">
    <source>
        <dbReference type="EMBL" id="MEX0469179.1"/>
    </source>
</evidence>
<evidence type="ECO:0000256" key="3">
    <source>
        <dbReference type="ARBA" id="ARBA00022679"/>
    </source>
</evidence>
<dbReference type="Pfam" id="PF00132">
    <property type="entry name" value="Hexapep"/>
    <property type="match status" value="1"/>
</dbReference>
<protein>
    <recommendedName>
        <fullName evidence="7">UDP-3-O-acylglucosamine N-acyltransferase</fullName>
        <ecNumber evidence="7">2.3.1.191</ecNumber>
    </recommendedName>
</protein>
<dbReference type="InterPro" id="IPR001451">
    <property type="entry name" value="Hexapep"/>
</dbReference>
<keyword evidence="2 7" id="KW-0441">Lipid A biosynthesis</keyword>
<comment type="function">
    <text evidence="7">Catalyzes the N-acylation of UDP-3-O-acylglucosamine using 3-hydroxyacyl-ACP as the acyl donor. Is involved in the biosynthesis of lipid A, a phosphorylated glycolipid that anchors the lipopolysaccharide to the outer membrane of the cell.</text>
</comment>
<dbReference type="PANTHER" id="PTHR43378:SF2">
    <property type="entry name" value="UDP-3-O-ACYLGLUCOSAMINE N-ACYLTRANSFERASE 1, MITOCHONDRIAL-RELATED"/>
    <property type="match status" value="1"/>
</dbReference>
<comment type="catalytic activity">
    <reaction evidence="7">
        <text>a UDP-3-O-[(3R)-3-hydroxyacyl]-alpha-D-glucosamine + a (3R)-hydroxyacyl-[ACP] = a UDP-2-N,3-O-bis[(3R)-3-hydroxyacyl]-alpha-D-glucosamine + holo-[ACP] + H(+)</text>
        <dbReference type="Rhea" id="RHEA:53836"/>
        <dbReference type="Rhea" id="RHEA-COMP:9685"/>
        <dbReference type="Rhea" id="RHEA-COMP:9945"/>
        <dbReference type="ChEBI" id="CHEBI:15378"/>
        <dbReference type="ChEBI" id="CHEBI:64479"/>
        <dbReference type="ChEBI" id="CHEBI:78827"/>
        <dbReference type="ChEBI" id="CHEBI:137740"/>
        <dbReference type="ChEBI" id="CHEBI:137748"/>
        <dbReference type="EC" id="2.3.1.191"/>
    </reaction>
</comment>
<name>A0ABV3TEQ4_9GAMM</name>
<dbReference type="EC" id="2.3.1.191" evidence="7"/>
<dbReference type="GO" id="GO:0103118">
    <property type="term" value="F:UDP-3-O-[(3R)-3-hydroxyacyl]-glucosamine N-acyltransferase activity"/>
    <property type="evidence" value="ECO:0007669"/>
    <property type="project" value="UniProtKB-EC"/>
</dbReference>
<organism evidence="10 11">
    <name type="scientific">Spiribacter pallidus</name>
    <dbReference type="NCBI Taxonomy" id="1987936"/>
    <lineage>
        <taxon>Bacteria</taxon>
        <taxon>Pseudomonadati</taxon>
        <taxon>Pseudomonadota</taxon>
        <taxon>Gammaproteobacteria</taxon>
        <taxon>Chromatiales</taxon>
        <taxon>Ectothiorhodospiraceae</taxon>
        <taxon>Spiribacter</taxon>
    </lineage>
</organism>
<comment type="subunit">
    <text evidence="7">Homotrimer.</text>
</comment>
<dbReference type="InterPro" id="IPR011004">
    <property type="entry name" value="Trimer_LpxA-like_sf"/>
</dbReference>
<evidence type="ECO:0000313" key="11">
    <source>
        <dbReference type="Proteomes" id="UP001556709"/>
    </source>
</evidence>
<gene>
    <name evidence="7 10" type="primary">lpxD</name>
    <name evidence="10" type="ORF">V6X73_05510</name>
</gene>
<dbReference type="InterPro" id="IPR007691">
    <property type="entry name" value="LpxD"/>
</dbReference>
<reference evidence="10 11" key="1">
    <citation type="submission" date="2024-02" db="EMBL/GenBank/DDBJ databases">
        <title>New especies of Spiribacter isolated from saline water.</title>
        <authorList>
            <person name="Leon M.J."/>
            <person name="De La Haba R."/>
            <person name="Sanchez-Porro C."/>
            <person name="Ventosa A."/>
        </authorList>
    </citation>
    <scope>NUCLEOTIDE SEQUENCE [LARGE SCALE GENOMIC DNA]</scope>
    <source>
        <strain evidence="11">ag22IC6-390</strain>
    </source>
</reference>
<dbReference type="NCBIfam" id="NF002060">
    <property type="entry name" value="PRK00892.1"/>
    <property type="match status" value="1"/>
</dbReference>
<dbReference type="PANTHER" id="PTHR43378">
    <property type="entry name" value="UDP-3-O-ACYLGLUCOSAMINE N-ACYLTRANSFERASE"/>
    <property type="match status" value="1"/>
</dbReference>
<dbReference type="SUPFAM" id="SSF51161">
    <property type="entry name" value="Trimeric LpxA-like enzymes"/>
    <property type="match status" value="1"/>
</dbReference>
<dbReference type="NCBIfam" id="TIGR01853">
    <property type="entry name" value="lipid_A_lpxD"/>
    <property type="match status" value="1"/>
</dbReference>
<keyword evidence="6 7" id="KW-0012">Acyltransferase</keyword>
<dbReference type="HAMAP" id="MF_00523">
    <property type="entry name" value="LpxD"/>
    <property type="match status" value="1"/>
</dbReference>
<keyword evidence="5 7" id="KW-0443">Lipid metabolism</keyword>
<dbReference type="InterPro" id="IPR020573">
    <property type="entry name" value="UDP_GlcNAc_AcTrfase_non-rep"/>
</dbReference>
<keyword evidence="3 7" id="KW-0808">Transferase</keyword>
<comment type="pathway">
    <text evidence="7">Bacterial outer membrane biogenesis; LPS lipid A biosynthesis.</text>
</comment>
<dbReference type="Gene3D" id="1.20.5.170">
    <property type="match status" value="1"/>
</dbReference>
<accession>A0ABV3TEQ4</accession>
<feature type="domain" description="Mannose-1-phosphate guanyltransferase C-terminal" evidence="9">
    <location>
        <begin position="137"/>
        <end position="196"/>
    </location>
</feature>
<dbReference type="Gene3D" id="3.40.1390.10">
    <property type="entry name" value="MurE/MurF, N-terminal domain"/>
    <property type="match status" value="1"/>
</dbReference>
<evidence type="ECO:0000256" key="4">
    <source>
        <dbReference type="ARBA" id="ARBA00022737"/>
    </source>
</evidence>
<proteinExistence type="inferred from homology"/>
<evidence type="ECO:0000259" key="8">
    <source>
        <dbReference type="Pfam" id="PF04613"/>
    </source>
</evidence>
<feature type="domain" description="UDP-3-O-[3-hydroxymyristoyl] glucosamine N-acyltransferase non-repeat region" evidence="8">
    <location>
        <begin position="39"/>
        <end position="105"/>
    </location>
</feature>
<keyword evidence="1 7" id="KW-0444">Lipid biosynthesis</keyword>
<keyword evidence="4 7" id="KW-0677">Repeat</keyword>
<dbReference type="Pfam" id="PF04613">
    <property type="entry name" value="LpxD"/>
    <property type="match status" value="1"/>
</dbReference>
<dbReference type="Pfam" id="PF25087">
    <property type="entry name" value="GMPPB_C"/>
    <property type="match status" value="1"/>
</dbReference>
<dbReference type="InterPro" id="IPR056729">
    <property type="entry name" value="GMPPB_C"/>
</dbReference>
<sequence>MNSKTPPSDPVPSPGPRQLTLGELASATGMDLDGGAEAAVDRVASLLEAGPGAVSFLANTRYRRQLAQTRATAVILHPSESVEGYPFRILYSRNPYFDFARVARLLNPLPAVQPGIAPSAVVAADARVDAAAEIGEGVVVQSGAAIGPGCRIGPGVVIGSDARLGADCRIEANAAILAGVRLGDRVHVQAGAVIGSDGFGFARGEHHWEAVPQLGAVIIEDDVCIGANTTVDRGSQGDTVIEQGCKLDNLVQVAHNVRIGAHTVIAANTGISGSTVIGSCCTIGGAVGIAGHLEIAAGTTLTGMAMVTGSITDPGIYSSGVPASPNREWRRNAVRFGQLEGLVRRVEQLEKTLGAGDKE</sequence>